<feature type="region of interest" description="Disordered" evidence="6">
    <location>
        <begin position="513"/>
        <end position="607"/>
    </location>
</feature>
<comment type="subcellular location">
    <subcellularLocation>
        <location evidence="1">Nucleus</location>
    </subcellularLocation>
</comment>
<dbReference type="CDD" id="cd20704">
    <property type="entry name" value="Orc3"/>
    <property type="match status" value="1"/>
</dbReference>
<gene>
    <name evidence="9" type="ORF">g.48259</name>
</gene>
<evidence type="ECO:0000256" key="4">
    <source>
        <dbReference type="ARBA" id="ARBA00023125"/>
    </source>
</evidence>
<evidence type="ECO:0000256" key="6">
    <source>
        <dbReference type="SAM" id="MobiDB-lite"/>
    </source>
</evidence>
<dbReference type="Pfam" id="PF18137">
    <property type="entry name" value="WHD_ORC"/>
    <property type="match status" value="1"/>
</dbReference>
<keyword evidence="5" id="KW-0539">Nucleus</keyword>
<dbReference type="Pfam" id="PF07034">
    <property type="entry name" value="ORC3_N"/>
    <property type="match status" value="1"/>
</dbReference>
<evidence type="ECO:0000259" key="7">
    <source>
        <dbReference type="Pfam" id="PF07034"/>
    </source>
</evidence>
<feature type="compositionally biased region" description="Acidic residues" evidence="6">
    <location>
        <begin position="514"/>
        <end position="523"/>
    </location>
</feature>
<feature type="compositionally biased region" description="Low complexity" evidence="6">
    <location>
        <begin position="560"/>
        <end position="569"/>
    </location>
</feature>
<dbReference type="InterPro" id="IPR040855">
    <property type="entry name" value="ORC_WH_C"/>
</dbReference>
<feature type="domain" description="Origin recognition complex subunit 3 N-terminal" evidence="7">
    <location>
        <begin position="62"/>
        <end position="382"/>
    </location>
</feature>
<evidence type="ECO:0000313" key="9">
    <source>
        <dbReference type="EMBL" id="JAT71268.1"/>
    </source>
</evidence>
<dbReference type="GO" id="GO:0005664">
    <property type="term" value="C:nuclear origin of replication recognition complex"/>
    <property type="evidence" value="ECO:0007669"/>
    <property type="project" value="InterPro"/>
</dbReference>
<evidence type="ECO:0000256" key="3">
    <source>
        <dbReference type="ARBA" id="ARBA00022705"/>
    </source>
</evidence>
<dbReference type="InterPro" id="IPR045667">
    <property type="entry name" value="ORC3_N"/>
</dbReference>
<dbReference type="GO" id="GO:0031261">
    <property type="term" value="C:DNA replication preinitiation complex"/>
    <property type="evidence" value="ECO:0007669"/>
    <property type="project" value="TreeGrafter"/>
</dbReference>
<evidence type="ECO:0000256" key="1">
    <source>
        <dbReference type="ARBA" id="ARBA00004123"/>
    </source>
</evidence>
<dbReference type="InterPro" id="IPR020795">
    <property type="entry name" value="ORC3"/>
</dbReference>
<accession>A0A1D1ZWC9</accession>
<reference evidence="9" key="1">
    <citation type="submission" date="2015-08" db="EMBL/GenBank/DDBJ databases">
        <authorList>
            <person name="Babu N.S."/>
            <person name="Beckwith C.J."/>
            <person name="Beseler K.G."/>
            <person name="Brison A."/>
            <person name="Carone J.V."/>
            <person name="Caskin T.P."/>
            <person name="Diamond M."/>
            <person name="Durham M.E."/>
            <person name="Foxe J.M."/>
            <person name="Go M."/>
            <person name="Henderson B.A."/>
            <person name="Jones I.B."/>
            <person name="McGettigan J.A."/>
            <person name="Micheletti S.J."/>
            <person name="Nasrallah M.E."/>
            <person name="Ortiz D."/>
            <person name="Piller C.R."/>
            <person name="Privatt S.R."/>
            <person name="Schneider S.L."/>
            <person name="Sharp S."/>
            <person name="Smith T.C."/>
            <person name="Stanton J.D."/>
            <person name="Ullery H.E."/>
            <person name="Wilson R.J."/>
            <person name="Serrano M.G."/>
            <person name="Buck G."/>
            <person name="Lee V."/>
            <person name="Wang Y."/>
            <person name="Carvalho R."/>
            <person name="Voegtly L."/>
            <person name="Shi R."/>
            <person name="Duckworth R."/>
            <person name="Johnson A."/>
            <person name="Loviza R."/>
            <person name="Walstead R."/>
            <person name="Shah Z."/>
            <person name="Kiflezghi M."/>
            <person name="Wade K."/>
            <person name="Ball S.L."/>
            <person name="Bradley K.W."/>
            <person name="Asai D.J."/>
            <person name="Bowman C.A."/>
            <person name="Russell D.A."/>
            <person name="Pope W.H."/>
            <person name="Jacobs-Sera D."/>
            <person name="Hendrix R.W."/>
            <person name="Hatfull G.F."/>
        </authorList>
    </citation>
    <scope>NUCLEOTIDE SEQUENCE</scope>
</reference>
<keyword evidence="4" id="KW-0238">DNA-binding</keyword>
<dbReference type="GO" id="GO:0005656">
    <property type="term" value="C:nuclear pre-replicative complex"/>
    <property type="evidence" value="ECO:0007669"/>
    <property type="project" value="TreeGrafter"/>
</dbReference>
<keyword evidence="3" id="KW-0235">DNA replication</keyword>
<dbReference type="GO" id="GO:0003688">
    <property type="term" value="F:DNA replication origin binding"/>
    <property type="evidence" value="ECO:0007669"/>
    <property type="project" value="TreeGrafter"/>
</dbReference>
<dbReference type="AlphaFoldDB" id="A0A1D1ZWC9"/>
<feature type="region of interest" description="Disordered" evidence="6">
    <location>
        <begin position="666"/>
        <end position="690"/>
    </location>
</feature>
<evidence type="ECO:0000259" key="8">
    <source>
        <dbReference type="Pfam" id="PF18137"/>
    </source>
</evidence>
<dbReference type="PANTHER" id="PTHR12748:SF0">
    <property type="entry name" value="ORIGIN RECOGNITION COMPLEX SUBUNIT 3"/>
    <property type="match status" value="1"/>
</dbReference>
<dbReference type="EMBL" id="GDKF01007354">
    <property type="protein sequence ID" value="JAT71268.1"/>
    <property type="molecule type" value="Transcribed_RNA"/>
</dbReference>
<evidence type="ECO:0000256" key="2">
    <source>
        <dbReference type="ARBA" id="ARBA00010977"/>
    </source>
</evidence>
<protein>
    <submittedName>
        <fullName evidence="9">Uncharacterized protein</fullName>
    </submittedName>
</protein>
<feature type="region of interest" description="Disordered" evidence="6">
    <location>
        <begin position="21"/>
        <end position="43"/>
    </location>
</feature>
<comment type="similarity">
    <text evidence="2">Belongs to the ORC3 family.</text>
</comment>
<dbReference type="GO" id="GO:0006270">
    <property type="term" value="P:DNA replication initiation"/>
    <property type="evidence" value="ECO:0007669"/>
    <property type="project" value="TreeGrafter"/>
</dbReference>
<sequence>MEWETEGDGEDLGGQGVDRAFTLLHPAPPSPKKAKGGKPGVHALDPHAHVARDLLLAGFPPCFKGEEVQQRLRRAAASEACVSRLKTSISEAVAATDAAVFTDLLDFVRGSHASSRDLLASQGRWGGAGKRALPAGLVLAGGVNASDHAQTFPALASHLRNQGCYVSLLHPNSLGKTPSAALQQVIKDFAGLDSPGADTQALAAWYQDETGGGVLGSMDCEAPAPAAAPRAARSSQRGGGGGRSAAQEVALQAPLVLVVEGTDMADPGAFRDLILALSEGCWEVPLTLVLGLTTSAAALHAVLSSDVLERCLACSFFNLASAMDRLNRLVCDALLGGDGRWPGLLFSHAVVARAWDACLLHHFSTGVIGQALRLAALSHFQTAAAGRGLAGAAGLLDWVPGQRDGPGVPAGTAEVVTCWARWAVGLHWAALAARALGQTRACPYWRLYRDALDPGWARAAAGQATLRALEAGLAAAGPGAARALARDLRAAALRVPGAKEALVEELARLREFEREEEENEGMTDEQREEQRGVGIEQQEEQVGDAVGELTNQRASRSAHPASSKPDASQAPPPPGPKSRFHSKASRRAAMLGVAAQRAQHAEPGSDGLCVEARGATKKPGMPAWLRETLARLLAAPPDTLEAAAMVTACRPEALDSLTASPREARGRGFGEGMGGPSSHPPANVVESSNQSRSQPLSCRSFLQLAGPTPVLGRLWLRLHPVPHSYTAMQALMQALTRPERVLGLPGPVGLNAQTEDACLAWQLFEADANCQNVADWFQGFADVRECHGPRKKGRKTGSKAADAKADACADGGARMQVAARFSQAVSELQFVGLIRHATRRKGDYVQRCMYMPAIM</sequence>
<evidence type="ECO:0000256" key="5">
    <source>
        <dbReference type="ARBA" id="ARBA00023242"/>
    </source>
</evidence>
<name>A0A1D1ZWC9_AUXPR</name>
<organism evidence="9">
    <name type="scientific">Auxenochlorella protothecoides</name>
    <name type="common">Green microalga</name>
    <name type="synonym">Chlorella protothecoides</name>
    <dbReference type="NCBI Taxonomy" id="3075"/>
    <lineage>
        <taxon>Eukaryota</taxon>
        <taxon>Viridiplantae</taxon>
        <taxon>Chlorophyta</taxon>
        <taxon>core chlorophytes</taxon>
        <taxon>Trebouxiophyceae</taxon>
        <taxon>Chlorellales</taxon>
        <taxon>Chlorellaceae</taxon>
        <taxon>Auxenochlorella</taxon>
    </lineage>
</organism>
<feature type="domain" description="Origin recognition complex subunit 3 winged helix C-terminal" evidence="8">
    <location>
        <begin position="731"/>
        <end position="850"/>
    </location>
</feature>
<dbReference type="PANTHER" id="PTHR12748">
    <property type="entry name" value="ORIGIN RECOGNITION COMPLEX SUBUNIT 3"/>
    <property type="match status" value="1"/>
</dbReference>
<proteinExistence type="inferred from homology"/>